<feature type="transmembrane region" description="Helical" evidence="1">
    <location>
        <begin position="97"/>
        <end position="121"/>
    </location>
</feature>
<dbReference type="InterPro" id="IPR011055">
    <property type="entry name" value="Dup_hybrid_motif"/>
</dbReference>
<dbReference type="SMART" id="SM00257">
    <property type="entry name" value="LysM"/>
    <property type="match status" value="2"/>
</dbReference>
<gene>
    <name evidence="3" type="ORF">A3J50_02400</name>
</gene>
<evidence type="ECO:0000256" key="1">
    <source>
        <dbReference type="SAM" id="Phobius"/>
    </source>
</evidence>
<dbReference type="InterPro" id="IPR018392">
    <property type="entry name" value="LysM"/>
</dbReference>
<dbReference type="EMBL" id="MHCX01000042">
    <property type="protein sequence ID" value="OGY28828.1"/>
    <property type="molecule type" value="Genomic_DNA"/>
</dbReference>
<keyword evidence="1" id="KW-0472">Membrane</keyword>
<comment type="caution">
    <text evidence="3">The sequence shown here is derived from an EMBL/GenBank/DDBJ whole genome shotgun (WGS) entry which is preliminary data.</text>
</comment>
<dbReference type="Proteomes" id="UP000177821">
    <property type="component" value="Unassembled WGS sequence"/>
</dbReference>
<dbReference type="PANTHER" id="PTHR21666:SF290">
    <property type="entry name" value="PEPTIDASE M23 DOMAIN PROTEIN"/>
    <property type="match status" value="1"/>
</dbReference>
<dbReference type="CDD" id="cd12797">
    <property type="entry name" value="M23_peptidase"/>
    <property type="match status" value="1"/>
</dbReference>
<dbReference type="PROSITE" id="PS51782">
    <property type="entry name" value="LYSM"/>
    <property type="match status" value="2"/>
</dbReference>
<dbReference type="AlphaFoldDB" id="A0A1G1WM53"/>
<protein>
    <recommendedName>
        <fullName evidence="2">LysM domain-containing protein</fullName>
    </recommendedName>
</protein>
<dbReference type="InterPro" id="IPR036779">
    <property type="entry name" value="LysM_dom_sf"/>
</dbReference>
<keyword evidence="1" id="KW-0812">Transmembrane</keyword>
<sequence length="406" mass="44247">MSYQPLRNFARIKSSLKRMLSRVRILAPKISPKPSLDDLSNLNFGGLLSFIISLSLEVVKFIFVLTVYSQKKTLNGLLRIEKSKNWFKKWLMWRRGVLFRPATHGGVVILSVLVVGIASAFGGNQIEATSISPTEGGLLIAGTTSETIIPEDRVRSEIVTHVVMGGETLGAIAKKYEVNVESIQWLNKLQNVNEIAPGDELRIPPLSGVVHKVQSGDNIDSIAKKYQANTQAIVDYPFNYLDDSFALRVGQELVVPEGVPPAAPKPKPVTPTYLANGGSASPKANAGASGKFLWPTSGDISQYPVWYHMAVDIANSAAPGVAVADSGTVTLVQYLRWGYGYHVIVDHGNGYQTLYAHMNRIYVNPGDKIAKGRTLGQMGSTGRSTGTHLHFEIRKAGVTLNPLSYF</sequence>
<dbReference type="CDD" id="cd00118">
    <property type="entry name" value="LysM"/>
    <property type="match status" value="2"/>
</dbReference>
<dbReference type="Gene3D" id="3.10.350.10">
    <property type="entry name" value="LysM domain"/>
    <property type="match status" value="2"/>
</dbReference>
<feature type="transmembrane region" description="Helical" evidence="1">
    <location>
        <begin position="44"/>
        <end position="68"/>
    </location>
</feature>
<evidence type="ECO:0000313" key="4">
    <source>
        <dbReference type="Proteomes" id="UP000177821"/>
    </source>
</evidence>
<dbReference type="PANTHER" id="PTHR21666">
    <property type="entry name" value="PEPTIDASE-RELATED"/>
    <property type="match status" value="1"/>
</dbReference>
<keyword evidence="1" id="KW-1133">Transmembrane helix</keyword>
<name>A0A1G1WM53_9BACT</name>
<evidence type="ECO:0000313" key="3">
    <source>
        <dbReference type="EMBL" id="OGY28828.1"/>
    </source>
</evidence>
<proteinExistence type="predicted"/>
<dbReference type="Pfam" id="PF01551">
    <property type="entry name" value="Peptidase_M23"/>
    <property type="match status" value="1"/>
</dbReference>
<dbReference type="Gene3D" id="2.70.70.10">
    <property type="entry name" value="Glucose Permease (Domain IIA)"/>
    <property type="match status" value="1"/>
</dbReference>
<organism evidence="3 4">
    <name type="scientific">Candidatus Woykebacteria bacterium RIFCSPHIGHO2_02_FULL_43_16b</name>
    <dbReference type="NCBI Taxonomy" id="1802601"/>
    <lineage>
        <taxon>Bacteria</taxon>
        <taxon>Candidatus Woykeibacteriota</taxon>
    </lineage>
</organism>
<reference evidence="3 4" key="1">
    <citation type="journal article" date="2016" name="Nat. Commun.">
        <title>Thousands of microbial genomes shed light on interconnected biogeochemical processes in an aquifer system.</title>
        <authorList>
            <person name="Anantharaman K."/>
            <person name="Brown C.T."/>
            <person name="Hug L.A."/>
            <person name="Sharon I."/>
            <person name="Castelle C.J."/>
            <person name="Probst A.J."/>
            <person name="Thomas B.C."/>
            <person name="Singh A."/>
            <person name="Wilkins M.J."/>
            <person name="Karaoz U."/>
            <person name="Brodie E.L."/>
            <person name="Williams K.H."/>
            <person name="Hubbard S.S."/>
            <person name="Banfield J.F."/>
        </authorList>
    </citation>
    <scope>NUCLEOTIDE SEQUENCE [LARGE SCALE GENOMIC DNA]</scope>
</reference>
<accession>A0A1G1WM53</accession>
<dbReference type="InterPro" id="IPR050570">
    <property type="entry name" value="Cell_wall_metabolism_enzyme"/>
</dbReference>
<feature type="domain" description="LysM" evidence="2">
    <location>
        <begin position="159"/>
        <end position="203"/>
    </location>
</feature>
<dbReference type="Pfam" id="PF01476">
    <property type="entry name" value="LysM"/>
    <property type="match status" value="2"/>
</dbReference>
<feature type="domain" description="LysM" evidence="2">
    <location>
        <begin position="209"/>
        <end position="255"/>
    </location>
</feature>
<dbReference type="InterPro" id="IPR016047">
    <property type="entry name" value="M23ase_b-sheet_dom"/>
</dbReference>
<dbReference type="SUPFAM" id="SSF51261">
    <property type="entry name" value="Duplicated hybrid motif"/>
    <property type="match status" value="1"/>
</dbReference>
<dbReference type="GO" id="GO:0004222">
    <property type="term" value="F:metalloendopeptidase activity"/>
    <property type="evidence" value="ECO:0007669"/>
    <property type="project" value="TreeGrafter"/>
</dbReference>
<evidence type="ECO:0000259" key="2">
    <source>
        <dbReference type="PROSITE" id="PS51782"/>
    </source>
</evidence>